<dbReference type="InterPro" id="IPR013232">
    <property type="entry name" value="Phage_T7_Gp1.1"/>
</dbReference>
<gene>
    <name evidence="2" type="ORF">Pm5460_09</name>
</gene>
<name>A0A0G2SRZ9_9CAUD</name>
<evidence type="ECO:0000313" key="3">
    <source>
        <dbReference type="Proteomes" id="UP000201288"/>
    </source>
</evidence>
<dbReference type="RefSeq" id="YP_009209199.1">
    <property type="nucleotide sequence ID" value="NC_028916.1"/>
</dbReference>
<dbReference type="EMBL" id="KP890822">
    <property type="protein sequence ID" value="AKA61818.1"/>
    <property type="molecule type" value="Genomic_DNA"/>
</dbReference>
<keyword evidence="3" id="KW-1185">Reference proteome</keyword>
<dbReference type="KEGG" id="vg:26635542"/>
<accession>A0A0G2SRZ9</accession>
<protein>
    <submittedName>
        <fullName evidence="2">Uncharacterized protein</fullName>
    </submittedName>
</protein>
<sequence>MRNYEKITRKSSNRYDMEEGQMKGRKLNKTKRGTSMKRMWEV</sequence>
<organism evidence="2 3">
    <name type="scientific">Proteus phage vB_PmiP_Pm5460</name>
    <dbReference type="NCBI Taxonomy" id="1636249"/>
    <lineage>
        <taxon>Viruses</taxon>
        <taxon>Duplodnaviria</taxon>
        <taxon>Heunggongvirae</taxon>
        <taxon>Uroviricota</taxon>
        <taxon>Caudoviricetes</taxon>
        <taxon>Autographivirales</taxon>
        <taxon>Autosignataviridae</taxon>
        <taxon>Molineuxvirinae</taxon>
        <taxon>Acadevirus</taxon>
        <taxon>Acadevirus Pm5460</taxon>
    </lineage>
</organism>
<dbReference type="GeneID" id="26635542"/>
<proteinExistence type="predicted"/>
<reference evidence="2 3" key="1">
    <citation type="submission" date="2015-03" db="EMBL/GenBank/DDBJ databases">
        <authorList>
            <person name="Melo L.D.R."/>
            <person name="Veiga P."/>
            <person name="Cerca N."/>
            <person name="Kropinski A.M."/>
            <person name="Azeredo J."/>
            <person name="Almeida C."/>
            <person name="Sillankorva S."/>
        </authorList>
    </citation>
    <scope>NUCLEOTIDE SEQUENCE [LARGE SCALE GENOMIC DNA]</scope>
</reference>
<feature type="compositionally biased region" description="Basic residues" evidence="1">
    <location>
        <begin position="23"/>
        <end position="35"/>
    </location>
</feature>
<dbReference type="Proteomes" id="UP000201288">
    <property type="component" value="Segment"/>
</dbReference>
<feature type="compositionally biased region" description="Basic and acidic residues" evidence="1">
    <location>
        <begin position="1"/>
        <end position="22"/>
    </location>
</feature>
<dbReference type="Pfam" id="PF08200">
    <property type="entry name" value="Phage_T7_1_1"/>
    <property type="match status" value="1"/>
</dbReference>
<feature type="region of interest" description="Disordered" evidence="1">
    <location>
        <begin position="1"/>
        <end position="42"/>
    </location>
</feature>
<evidence type="ECO:0000256" key="1">
    <source>
        <dbReference type="SAM" id="MobiDB-lite"/>
    </source>
</evidence>
<evidence type="ECO:0000313" key="2">
    <source>
        <dbReference type="EMBL" id="AKA61818.1"/>
    </source>
</evidence>